<evidence type="ECO:0000313" key="1">
    <source>
        <dbReference type="EMBL" id="KAL1523522.1"/>
    </source>
</evidence>
<sequence>MRRRLPWPPPHADDLLHPPLASLSRLDDLPSPHAFTAGPCHALLLYDGPHHPAAARIADLALRHARRASGGSRALLFLGEARAAHAALAAALGALAASAWLRAPRLHRTLRRCAALLAPLRLGAHAWSVGLGGGAATRLALLPPAHPAAPLVAAARAAPRALRRALRRGALVGAEAAGLLRLMEGGAALLAREPSGAAEALRVRREAFGAREAWAALGEALCAAAVAWLVDHVNARLELAAAGAAEAEAEAELLLLVAHGAAADEWVARMHCRAPPPPPRGEAAAVSLELLRQSEDGFLASLADGRLRGGEGELRRRVADADASFVVCASTAPPAAKKEWVAELRRLDFMRLLDRLRSGFPCEPAALAPPPPRLTLHLYTYTASPSPSP</sequence>
<protein>
    <submittedName>
        <fullName evidence="1">Uncharacterized protein</fullName>
    </submittedName>
</protein>
<keyword evidence="2" id="KW-1185">Reference proteome</keyword>
<accession>A0AB34JRP3</accession>
<dbReference type="Proteomes" id="UP001515480">
    <property type="component" value="Unassembled WGS sequence"/>
</dbReference>
<gene>
    <name evidence="1" type="ORF">AB1Y20_018459</name>
</gene>
<evidence type="ECO:0000313" key="2">
    <source>
        <dbReference type="Proteomes" id="UP001515480"/>
    </source>
</evidence>
<name>A0AB34JRP3_PRYPA</name>
<proteinExistence type="predicted"/>
<comment type="caution">
    <text evidence="1">The sequence shown here is derived from an EMBL/GenBank/DDBJ whole genome shotgun (WGS) entry which is preliminary data.</text>
</comment>
<organism evidence="1 2">
    <name type="scientific">Prymnesium parvum</name>
    <name type="common">Toxic golden alga</name>
    <dbReference type="NCBI Taxonomy" id="97485"/>
    <lineage>
        <taxon>Eukaryota</taxon>
        <taxon>Haptista</taxon>
        <taxon>Haptophyta</taxon>
        <taxon>Prymnesiophyceae</taxon>
        <taxon>Prymnesiales</taxon>
        <taxon>Prymnesiaceae</taxon>
        <taxon>Prymnesium</taxon>
    </lineage>
</organism>
<dbReference type="EMBL" id="JBGBPQ010000005">
    <property type="protein sequence ID" value="KAL1523522.1"/>
    <property type="molecule type" value="Genomic_DNA"/>
</dbReference>
<reference evidence="1 2" key="1">
    <citation type="journal article" date="2024" name="Science">
        <title>Giant polyketide synthase enzymes in the biosynthesis of giant marine polyether toxins.</title>
        <authorList>
            <person name="Fallon T.R."/>
            <person name="Shende V.V."/>
            <person name="Wierzbicki I.H."/>
            <person name="Pendleton A.L."/>
            <person name="Watervoot N.F."/>
            <person name="Auber R.P."/>
            <person name="Gonzalez D.J."/>
            <person name="Wisecaver J.H."/>
            <person name="Moore B.S."/>
        </authorList>
    </citation>
    <scope>NUCLEOTIDE SEQUENCE [LARGE SCALE GENOMIC DNA]</scope>
    <source>
        <strain evidence="1 2">12B1</strain>
    </source>
</reference>
<dbReference type="AlphaFoldDB" id="A0AB34JRP3"/>